<evidence type="ECO:0000313" key="2">
    <source>
        <dbReference type="Proteomes" id="UP000215914"/>
    </source>
</evidence>
<dbReference type="Proteomes" id="UP000215914">
    <property type="component" value="Chromosome 16"/>
</dbReference>
<accession>A0A251RXT0</accession>
<protein>
    <submittedName>
        <fullName evidence="1">Uncharacterized protein</fullName>
    </submittedName>
</protein>
<reference evidence="2" key="1">
    <citation type="journal article" date="2017" name="Nature">
        <title>The sunflower genome provides insights into oil metabolism, flowering and Asterid evolution.</title>
        <authorList>
            <person name="Badouin H."/>
            <person name="Gouzy J."/>
            <person name="Grassa C.J."/>
            <person name="Murat F."/>
            <person name="Staton S.E."/>
            <person name="Cottret L."/>
            <person name="Lelandais-Briere C."/>
            <person name="Owens G.L."/>
            <person name="Carrere S."/>
            <person name="Mayjonade B."/>
            <person name="Legrand L."/>
            <person name="Gill N."/>
            <person name="Kane N.C."/>
            <person name="Bowers J.E."/>
            <person name="Hubner S."/>
            <person name="Bellec A."/>
            <person name="Berard A."/>
            <person name="Berges H."/>
            <person name="Blanchet N."/>
            <person name="Boniface M.C."/>
            <person name="Brunel D."/>
            <person name="Catrice O."/>
            <person name="Chaidir N."/>
            <person name="Claudel C."/>
            <person name="Donnadieu C."/>
            <person name="Faraut T."/>
            <person name="Fievet G."/>
            <person name="Helmstetter N."/>
            <person name="King M."/>
            <person name="Knapp S.J."/>
            <person name="Lai Z."/>
            <person name="Le Paslier M.C."/>
            <person name="Lippi Y."/>
            <person name="Lorenzon L."/>
            <person name="Mandel J.R."/>
            <person name="Marage G."/>
            <person name="Marchand G."/>
            <person name="Marquand E."/>
            <person name="Bret-Mestries E."/>
            <person name="Morien E."/>
            <person name="Nambeesan S."/>
            <person name="Nguyen T."/>
            <person name="Pegot-Espagnet P."/>
            <person name="Pouilly N."/>
            <person name="Raftis F."/>
            <person name="Sallet E."/>
            <person name="Schiex T."/>
            <person name="Thomas J."/>
            <person name="Vandecasteele C."/>
            <person name="Vares D."/>
            <person name="Vear F."/>
            <person name="Vautrin S."/>
            <person name="Crespi M."/>
            <person name="Mangin B."/>
            <person name="Burke J.M."/>
            <person name="Salse J."/>
            <person name="Munos S."/>
            <person name="Vincourt P."/>
            <person name="Rieseberg L.H."/>
            <person name="Langlade N.B."/>
        </authorList>
    </citation>
    <scope>NUCLEOTIDE SEQUENCE [LARGE SCALE GENOMIC DNA]</scope>
    <source>
        <strain evidence="2">cv. SF193</strain>
    </source>
</reference>
<dbReference type="InParanoid" id="A0A251RXT0"/>
<dbReference type="AlphaFoldDB" id="A0A251RXT0"/>
<name>A0A251RXT0_HELAN</name>
<sequence>MVDAKFVGVTPRPRITCNRGGKRRGVLWTELNCFITMAYKLYFIYKQRCYIVLEREYGNQNIIKLVQTSFLGSKAQVRPRIMIIVLWNSS</sequence>
<proteinExistence type="predicted"/>
<evidence type="ECO:0000313" key="1">
    <source>
        <dbReference type="EMBL" id="OTF91052.1"/>
    </source>
</evidence>
<keyword evidence="2" id="KW-1185">Reference proteome</keyword>
<gene>
    <name evidence="1" type="ORF">HannXRQ_Chr16g0506511</name>
</gene>
<organism evidence="1 2">
    <name type="scientific">Helianthus annuus</name>
    <name type="common">Common sunflower</name>
    <dbReference type="NCBI Taxonomy" id="4232"/>
    <lineage>
        <taxon>Eukaryota</taxon>
        <taxon>Viridiplantae</taxon>
        <taxon>Streptophyta</taxon>
        <taxon>Embryophyta</taxon>
        <taxon>Tracheophyta</taxon>
        <taxon>Spermatophyta</taxon>
        <taxon>Magnoliopsida</taxon>
        <taxon>eudicotyledons</taxon>
        <taxon>Gunneridae</taxon>
        <taxon>Pentapetalae</taxon>
        <taxon>asterids</taxon>
        <taxon>campanulids</taxon>
        <taxon>Asterales</taxon>
        <taxon>Asteraceae</taxon>
        <taxon>Asteroideae</taxon>
        <taxon>Heliantheae alliance</taxon>
        <taxon>Heliantheae</taxon>
        <taxon>Helianthus</taxon>
    </lineage>
</organism>
<dbReference type="EMBL" id="CM007905">
    <property type="protein sequence ID" value="OTF91052.1"/>
    <property type="molecule type" value="Genomic_DNA"/>
</dbReference>